<proteinExistence type="inferred from homology"/>
<evidence type="ECO:0000313" key="8">
    <source>
        <dbReference type="EMBL" id="BBI01423.1"/>
    </source>
</evidence>
<feature type="binding site" evidence="7">
    <location>
        <position position="148"/>
    </location>
    <ligand>
        <name>S-adenosyl-L-methionine</name>
        <dbReference type="ChEBI" id="CHEBI:59789"/>
    </ligand>
</feature>
<evidence type="ECO:0000256" key="6">
    <source>
        <dbReference type="ARBA" id="ARBA00022694"/>
    </source>
</evidence>
<dbReference type="AlphaFoldDB" id="A0A455TAR3"/>
<dbReference type="NCBIfam" id="TIGR00091">
    <property type="entry name" value="tRNA (guanosine(46)-N7)-methyltransferase TrmB"/>
    <property type="match status" value="1"/>
</dbReference>
<dbReference type="GO" id="GO:0043527">
    <property type="term" value="C:tRNA methyltransferase complex"/>
    <property type="evidence" value="ECO:0007669"/>
    <property type="project" value="TreeGrafter"/>
</dbReference>
<sequence>MNFTFKKNIISPHYNENGIFIRKNRSFIIRQKKLSKSKINIINYYWPYVGIDFQKDILNIETIFSKKSPLMIDIGFGNGHFLINMVKKNININFLGIEVYLPGIYYCVNQISLFNIFNLKIIYHDAVEVLRYMIPDNSISKIFIFFPDPWHKKKHYKRRLLTQNFIYLLSNKLIRGGAIYIKTDWKPYAYDIVSNISYIDCLYQVYLSEYVTIEKKPDEITNFEKKGLLLGRSIIDLIFLKK</sequence>
<feature type="binding site" evidence="7">
    <location>
        <position position="125"/>
    </location>
    <ligand>
        <name>S-adenosyl-L-methionine</name>
        <dbReference type="ChEBI" id="CHEBI:59789"/>
    </ligand>
</feature>
<evidence type="ECO:0000256" key="5">
    <source>
        <dbReference type="ARBA" id="ARBA00022691"/>
    </source>
</evidence>
<keyword evidence="6 7" id="KW-0819">tRNA processing</keyword>
<dbReference type="Pfam" id="PF02390">
    <property type="entry name" value="Methyltransf_4"/>
    <property type="match status" value="1"/>
</dbReference>
<dbReference type="RefSeq" id="WP_158345210.1">
    <property type="nucleotide sequence ID" value="NZ_AP019379.1"/>
</dbReference>
<keyword evidence="3 7" id="KW-0489">Methyltransferase</keyword>
<keyword evidence="9" id="KW-1185">Reference proteome</keyword>
<protein>
    <recommendedName>
        <fullName evidence="7">tRNA (guanine-N(7)-)-methyltransferase</fullName>
        <ecNumber evidence="7">2.1.1.33</ecNumber>
    </recommendedName>
    <alternativeName>
        <fullName evidence="7">tRNA (guanine(46)-N(7))-methyltransferase</fullName>
    </alternativeName>
    <alternativeName>
        <fullName evidence="7">tRNA(m7G46)-methyltransferase</fullName>
    </alternativeName>
</protein>
<dbReference type="InterPro" id="IPR055361">
    <property type="entry name" value="tRNA_methyltr_TrmB_bact"/>
</dbReference>
<dbReference type="PROSITE" id="PS51625">
    <property type="entry name" value="SAM_MT_TRMB"/>
    <property type="match status" value="1"/>
</dbReference>
<keyword evidence="4 7" id="KW-0808">Transferase</keyword>
<evidence type="ECO:0000256" key="3">
    <source>
        <dbReference type="ARBA" id="ARBA00022603"/>
    </source>
</evidence>
<comment type="catalytic activity">
    <reaction evidence="1 7">
        <text>guanosine(46) in tRNA + S-adenosyl-L-methionine = N(7)-methylguanosine(46) in tRNA + S-adenosyl-L-homocysteine</text>
        <dbReference type="Rhea" id="RHEA:42708"/>
        <dbReference type="Rhea" id="RHEA-COMP:10188"/>
        <dbReference type="Rhea" id="RHEA-COMP:10189"/>
        <dbReference type="ChEBI" id="CHEBI:57856"/>
        <dbReference type="ChEBI" id="CHEBI:59789"/>
        <dbReference type="ChEBI" id="CHEBI:74269"/>
        <dbReference type="ChEBI" id="CHEBI:74480"/>
        <dbReference type="EC" id="2.1.1.33"/>
    </reaction>
</comment>
<comment type="subunit">
    <text evidence="7">Monomer.</text>
</comment>
<dbReference type="EMBL" id="AP019379">
    <property type="protein sequence ID" value="BBI01423.1"/>
    <property type="molecule type" value="Genomic_DNA"/>
</dbReference>
<dbReference type="UniPathway" id="UPA00989"/>
<dbReference type="GO" id="GO:0008176">
    <property type="term" value="F:tRNA (guanine(46)-N7)-methyltransferase activity"/>
    <property type="evidence" value="ECO:0007669"/>
    <property type="project" value="UniProtKB-UniRule"/>
</dbReference>
<dbReference type="Gene3D" id="3.40.50.150">
    <property type="entry name" value="Vaccinia Virus protein VP39"/>
    <property type="match status" value="1"/>
</dbReference>
<comment type="pathway">
    <text evidence="7">tRNA modification; N(7)-methylguanine-tRNA biosynthesis.</text>
</comment>
<dbReference type="EC" id="2.1.1.33" evidence="7"/>
<comment type="caution">
    <text evidence="7">Lacks conserved residue(s) required for the propagation of feature annotation.</text>
</comment>
<feature type="binding site" evidence="7">
    <location>
        <position position="73"/>
    </location>
    <ligand>
        <name>S-adenosyl-L-methionine</name>
        <dbReference type="ChEBI" id="CHEBI:59789"/>
    </ligand>
</feature>
<comment type="similarity">
    <text evidence="7">Belongs to the class I-like SAM-binding methyltransferase superfamily. TrmB family.</text>
</comment>
<evidence type="ECO:0000256" key="4">
    <source>
        <dbReference type="ARBA" id="ARBA00022679"/>
    </source>
</evidence>
<feature type="binding site" evidence="7">
    <location>
        <position position="152"/>
    </location>
    <ligand>
        <name>substrate</name>
    </ligand>
</feature>
<name>A0A455TAR3_9GAMM</name>
<dbReference type="OrthoDB" id="9802090at2"/>
<organism evidence="8 9">
    <name type="scientific">Buchnera aphidicola</name>
    <name type="common">Nipponaphis monzeni</name>
    <dbReference type="NCBI Taxonomy" id="2495405"/>
    <lineage>
        <taxon>Bacteria</taxon>
        <taxon>Pseudomonadati</taxon>
        <taxon>Pseudomonadota</taxon>
        <taxon>Gammaproteobacteria</taxon>
        <taxon>Enterobacterales</taxon>
        <taxon>Erwiniaceae</taxon>
        <taxon>Buchnera</taxon>
    </lineage>
</organism>
<evidence type="ECO:0000256" key="7">
    <source>
        <dbReference type="HAMAP-Rule" id="MF_01057"/>
    </source>
</evidence>
<dbReference type="InterPro" id="IPR003358">
    <property type="entry name" value="tRNA_(Gua-N-7)_MeTrfase_Trmb"/>
</dbReference>
<feature type="binding site" evidence="7">
    <location>
        <position position="98"/>
    </location>
    <ligand>
        <name>S-adenosyl-L-methionine</name>
        <dbReference type="ChEBI" id="CHEBI:59789"/>
    </ligand>
</feature>
<dbReference type="SUPFAM" id="SSF53335">
    <property type="entry name" value="S-adenosyl-L-methionine-dependent methyltransferases"/>
    <property type="match status" value="1"/>
</dbReference>
<dbReference type="Proteomes" id="UP000317544">
    <property type="component" value="Chromosome"/>
</dbReference>
<accession>A0A455TAR3</accession>
<dbReference type="HAMAP" id="MF_01057">
    <property type="entry name" value="tRNA_methyltr_TrmB"/>
    <property type="match status" value="1"/>
</dbReference>
<dbReference type="InterPro" id="IPR029063">
    <property type="entry name" value="SAM-dependent_MTases_sf"/>
</dbReference>
<dbReference type="PANTHER" id="PTHR23417">
    <property type="entry name" value="3-DEOXY-D-MANNO-OCTULOSONIC-ACID TRANSFERASE/TRNA GUANINE-N 7 - -METHYLTRANSFERASE"/>
    <property type="match status" value="1"/>
</dbReference>
<dbReference type="PANTHER" id="PTHR23417:SF14">
    <property type="entry name" value="PENTACOTRIPEPTIDE-REPEAT REGION OF PRORP DOMAIN-CONTAINING PROTEIN"/>
    <property type="match status" value="1"/>
</dbReference>
<comment type="function">
    <text evidence="2 7">Catalyzes the formation of N(7)-methylguanine at position 46 (m7G46) in tRNA.</text>
</comment>
<feature type="binding site" evidence="7">
    <location>
        <begin position="221"/>
        <end position="224"/>
    </location>
    <ligand>
        <name>substrate</name>
    </ligand>
</feature>
<evidence type="ECO:0000256" key="2">
    <source>
        <dbReference type="ARBA" id="ARBA00003015"/>
    </source>
</evidence>
<keyword evidence="5 7" id="KW-0949">S-adenosyl-L-methionine</keyword>
<gene>
    <name evidence="8" type="primary">yggH</name>
    <name evidence="7" type="synonym">trmB</name>
    <name evidence="8" type="ORF">BUCNMO_420</name>
</gene>
<reference evidence="8 9" key="1">
    <citation type="journal article" date="2019" name="Proc. Natl. Acad. Sci. U.S.A.">
        <title>Exaggeration and cooption of innate immunity for social defense.</title>
        <authorList>
            <person name="Kutsukake M."/>
            <person name="Moriyama M."/>
            <person name="Shigenobu S."/>
            <person name="Meng X.-Y."/>
            <person name="Nikoh N."/>
            <person name="Noda C."/>
            <person name="Kobayashi S."/>
            <person name="Fukatsu T."/>
        </authorList>
    </citation>
    <scope>NUCLEOTIDE SEQUENCE [LARGE SCALE GENOMIC DNA]</scope>
    <source>
        <strain evidence="8 9">Nmo</strain>
    </source>
</reference>
<feature type="binding site" evidence="7">
    <location>
        <position position="184"/>
    </location>
    <ligand>
        <name>substrate</name>
    </ligand>
</feature>
<evidence type="ECO:0000313" key="9">
    <source>
        <dbReference type="Proteomes" id="UP000317544"/>
    </source>
</evidence>
<evidence type="ECO:0000256" key="1">
    <source>
        <dbReference type="ARBA" id="ARBA00000142"/>
    </source>
</evidence>